<dbReference type="GO" id="GO:0003700">
    <property type="term" value="F:DNA-binding transcription factor activity"/>
    <property type="evidence" value="ECO:0007669"/>
    <property type="project" value="InterPro"/>
</dbReference>
<dbReference type="CDD" id="cd00090">
    <property type="entry name" value="HTH_ARSR"/>
    <property type="match status" value="1"/>
</dbReference>
<evidence type="ECO:0000256" key="1">
    <source>
        <dbReference type="ARBA" id="ARBA00023015"/>
    </source>
</evidence>
<comment type="caution">
    <text evidence="5">The sequence shown here is derived from an EMBL/GenBank/DDBJ whole genome shotgun (WGS) entry which is preliminary data.</text>
</comment>
<dbReference type="PROSITE" id="PS50987">
    <property type="entry name" value="HTH_ARSR_2"/>
    <property type="match status" value="1"/>
</dbReference>
<name>A0A2W4F4A3_9HYPH</name>
<dbReference type="EMBL" id="PCDP01000006">
    <property type="protein sequence ID" value="PZM15950.1"/>
    <property type="molecule type" value="Genomic_DNA"/>
</dbReference>
<evidence type="ECO:0000313" key="6">
    <source>
        <dbReference type="Proteomes" id="UP000248925"/>
    </source>
</evidence>
<evidence type="ECO:0000256" key="3">
    <source>
        <dbReference type="ARBA" id="ARBA00023163"/>
    </source>
</evidence>
<dbReference type="InterPro" id="IPR051081">
    <property type="entry name" value="HTH_MetalResp_TranReg"/>
</dbReference>
<keyword evidence="1" id="KW-0805">Transcription regulation</keyword>
<dbReference type="AlphaFoldDB" id="A0A2W4F4A3"/>
<dbReference type="OrthoDB" id="9790747at2"/>
<sequence length="117" mass="12927">MTQIEILKAISHRTRIEILTQLKRPEEHFADQGYPVAMGVCAGQFDRYGLSQSTVSAHLGTLHRAGLLTSKRIGQCVFYKRNEVTIAAFLDELDEMLSLDGALRSDTVQAKGPLIPA</sequence>
<keyword evidence="6" id="KW-1185">Reference proteome</keyword>
<reference evidence="5 6" key="1">
    <citation type="journal article" date="2018" name="Sci. Rep.">
        <title>Rhizobium tumorigenes sp. nov., a novel plant tumorigenic bacterium isolated from cane gall tumors on thornless blackberry.</title>
        <authorList>
            <person name="Kuzmanovi N."/>
            <person name="Smalla K."/>
            <person name="Gronow S."/>
            <person name="PuBawska J."/>
        </authorList>
    </citation>
    <scope>NUCLEOTIDE SEQUENCE [LARGE SCALE GENOMIC DNA]</scope>
    <source>
        <strain evidence="5 6">CCBAU 85046</strain>
    </source>
</reference>
<protein>
    <submittedName>
        <fullName evidence="5">Transcriptional regulator</fullName>
    </submittedName>
</protein>
<evidence type="ECO:0000256" key="2">
    <source>
        <dbReference type="ARBA" id="ARBA00023125"/>
    </source>
</evidence>
<dbReference type="SUPFAM" id="SSF46785">
    <property type="entry name" value="Winged helix' DNA-binding domain"/>
    <property type="match status" value="1"/>
</dbReference>
<accession>A0A2W4F4A3</accession>
<dbReference type="InterPro" id="IPR001845">
    <property type="entry name" value="HTH_ArsR_DNA-bd_dom"/>
</dbReference>
<dbReference type="Gene3D" id="1.10.10.10">
    <property type="entry name" value="Winged helix-like DNA-binding domain superfamily/Winged helix DNA-binding domain"/>
    <property type="match status" value="1"/>
</dbReference>
<dbReference type="PANTHER" id="PTHR33154:SF33">
    <property type="entry name" value="TRANSCRIPTIONAL REPRESSOR SDPR"/>
    <property type="match status" value="1"/>
</dbReference>
<keyword evidence="2" id="KW-0238">DNA-binding</keyword>
<gene>
    <name evidence="5" type="ORF">CPY51_05590</name>
</gene>
<dbReference type="InterPro" id="IPR011991">
    <property type="entry name" value="ArsR-like_HTH"/>
</dbReference>
<dbReference type="SMART" id="SM00418">
    <property type="entry name" value="HTH_ARSR"/>
    <property type="match status" value="1"/>
</dbReference>
<dbReference type="GO" id="GO:0003677">
    <property type="term" value="F:DNA binding"/>
    <property type="evidence" value="ECO:0007669"/>
    <property type="project" value="UniProtKB-KW"/>
</dbReference>
<keyword evidence="3" id="KW-0804">Transcription</keyword>
<feature type="domain" description="HTH arsR-type" evidence="4">
    <location>
        <begin position="1"/>
        <end position="101"/>
    </location>
</feature>
<evidence type="ECO:0000313" key="5">
    <source>
        <dbReference type="EMBL" id="PZM15950.1"/>
    </source>
</evidence>
<evidence type="ECO:0000259" key="4">
    <source>
        <dbReference type="PROSITE" id="PS50987"/>
    </source>
</evidence>
<dbReference type="PANTHER" id="PTHR33154">
    <property type="entry name" value="TRANSCRIPTIONAL REGULATOR, ARSR FAMILY"/>
    <property type="match status" value="1"/>
</dbReference>
<organism evidence="5 6">
    <name type="scientific">Rhizobium tubonense</name>
    <dbReference type="NCBI Taxonomy" id="484088"/>
    <lineage>
        <taxon>Bacteria</taxon>
        <taxon>Pseudomonadati</taxon>
        <taxon>Pseudomonadota</taxon>
        <taxon>Alphaproteobacteria</taxon>
        <taxon>Hyphomicrobiales</taxon>
        <taxon>Rhizobiaceae</taxon>
        <taxon>Rhizobium/Agrobacterium group</taxon>
        <taxon>Rhizobium</taxon>
    </lineage>
</organism>
<dbReference type="Proteomes" id="UP000248925">
    <property type="component" value="Unassembled WGS sequence"/>
</dbReference>
<dbReference type="InterPro" id="IPR036388">
    <property type="entry name" value="WH-like_DNA-bd_sf"/>
</dbReference>
<dbReference type="InterPro" id="IPR036390">
    <property type="entry name" value="WH_DNA-bd_sf"/>
</dbReference>
<proteinExistence type="predicted"/>